<dbReference type="EnsemblMetazoa" id="SMAR005236-RA">
    <property type="protein sequence ID" value="SMAR005236-PA"/>
    <property type="gene ID" value="SMAR005236"/>
</dbReference>
<feature type="transmembrane region" description="Helical" evidence="4">
    <location>
        <begin position="35"/>
        <end position="54"/>
    </location>
</feature>
<evidence type="ECO:0000256" key="1">
    <source>
        <dbReference type="ARBA" id="ARBA00002549"/>
    </source>
</evidence>
<evidence type="ECO:0000259" key="5">
    <source>
        <dbReference type="Pfam" id="PF00462"/>
    </source>
</evidence>
<dbReference type="SFLD" id="SFLDS00019">
    <property type="entry name" value="Glutathione_Transferase_(cytos"/>
    <property type="match status" value="1"/>
</dbReference>
<keyword evidence="7" id="KW-1185">Reference proteome</keyword>
<dbReference type="UniPathway" id="UPA00662"/>
<dbReference type="Gene3D" id="3.40.30.10">
    <property type="entry name" value="Glutaredoxin"/>
    <property type="match status" value="1"/>
</dbReference>
<reference evidence="7" key="1">
    <citation type="submission" date="2011-05" db="EMBL/GenBank/DDBJ databases">
        <authorList>
            <person name="Richards S.R."/>
            <person name="Qu J."/>
            <person name="Jiang H."/>
            <person name="Jhangiani S.N."/>
            <person name="Agravi P."/>
            <person name="Goodspeed R."/>
            <person name="Gross S."/>
            <person name="Mandapat C."/>
            <person name="Jackson L."/>
            <person name="Mathew T."/>
            <person name="Pu L."/>
            <person name="Thornton R."/>
            <person name="Saada N."/>
            <person name="Wilczek-Boney K.B."/>
            <person name="Lee S."/>
            <person name="Kovar C."/>
            <person name="Wu Y."/>
            <person name="Scherer S.E."/>
            <person name="Worley K.C."/>
            <person name="Muzny D.M."/>
            <person name="Gibbs R."/>
        </authorList>
    </citation>
    <scope>NUCLEOTIDE SEQUENCE</scope>
    <source>
        <strain evidence="7">Brora</strain>
    </source>
</reference>
<dbReference type="HOGENOM" id="CLU_011226_0_1_1"/>
<dbReference type="eggNOG" id="KOG3029">
    <property type="taxonomic scope" value="Eukaryota"/>
</dbReference>
<evidence type="ECO:0000256" key="3">
    <source>
        <dbReference type="ARBA" id="ARBA00023098"/>
    </source>
</evidence>
<evidence type="ECO:0000313" key="7">
    <source>
        <dbReference type="Proteomes" id="UP000014500"/>
    </source>
</evidence>
<dbReference type="PROSITE" id="PS00195">
    <property type="entry name" value="GLUTAREDOXIN_1"/>
    <property type="match status" value="1"/>
</dbReference>
<dbReference type="SUPFAM" id="SSF52833">
    <property type="entry name" value="Thioredoxin-like"/>
    <property type="match status" value="1"/>
</dbReference>
<accession>T1IVN5</accession>
<dbReference type="OMA" id="MSCFRLA"/>
<dbReference type="InterPro" id="IPR040079">
    <property type="entry name" value="Glutathione_S-Trfase"/>
</dbReference>
<keyword evidence="3" id="KW-0443">Lipid metabolism</keyword>
<dbReference type="Gene3D" id="6.20.200.30">
    <property type="match status" value="1"/>
</dbReference>
<evidence type="ECO:0000256" key="4">
    <source>
        <dbReference type="SAM" id="Phobius"/>
    </source>
</evidence>
<comment type="similarity">
    <text evidence="2">Belongs to the GST superfamily.</text>
</comment>
<dbReference type="PhylomeDB" id="T1IVN5"/>
<dbReference type="EMBL" id="JH431588">
    <property type="status" value="NOT_ANNOTATED_CDS"/>
    <property type="molecule type" value="Genomic_DNA"/>
</dbReference>
<dbReference type="CDD" id="cd03197">
    <property type="entry name" value="GST_C_mPGES2"/>
    <property type="match status" value="1"/>
</dbReference>
<dbReference type="InterPro" id="IPR011767">
    <property type="entry name" value="GLR_AS"/>
</dbReference>
<dbReference type="InterPro" id="IPR036282">
    <property type="entry name" value="Glutathione-S-Trfase_C_sf"/>
</dbReference>
<evidence type="ECO:0000256" key="2">
    <source>
        <dbReference type="ARBA" id="ARBA00007409"/>
    </source>
</evidence>
<dbReference type="InterPro" id="IPR002109">
    <property type="entry name" value="Glutaredoxin"/>
</dbReference>
<dbReference type="SFLD" id="SFLDG01203">
    <property type="entry name" value="Prostaglandin_E_synthase_like1"/>
    <property type="match status" value="1"/>
</dbReference>
<dbReference type="Proteomes" id="UP000014500">
    <property type="component" value="Unassembled WGS sequence"/>
</dbReference>
<proteinExistence type="inferred from homology"/>
<keyword evidence="4" id="KW-0472">Membrane</keyword>
<reference evidence="6" key="2">
    <citation type="submission" date="2015-02" db="UniProtKB">
        <authorList>
            <consortium name="EnsemblMetazoa"/>
        </authorList>
    </citation>
    <scope>IDENTIFICATION</scope>
</reference>
<sequence>MFLMTNLRNVFQKYSNFLTRRHSTVSRNLPSRKSLIYSTLGVVGLGVGGAWYLMRPKSFGKSPTQIPINVTPSRSVTFASDHRGLKLTLYQYQTCPFCCKVRAFLNYHGISYNVVEVNPVLRQQIKFSDWKKVPIIIAEDKTGVRQLNDSSMIISSLQTWLRDCGQSLDDIIPNYTALKYKNDKGQEISEIVNRYFVMFGEMPLDQTQHKYLALERKWRMWADDVLVHTISPNIYRSFNESLDSFRWFSEVGNWKEYFNSFERYFVIYLGAAAMYFIGQRLKKRHGLKNDVRESLYDACREWMREVGRKPFRGGLTPDLSDLAVFGVLNSMEGLQAFEDAKAKTKIGEWYDRMQYEINSNNQTATAISTV</sequence>
<feature type="domain" description="Glutaredoxin" evidence="5">
    <location>
        <begin position="88"/>
        <end position="140"/>
    </location>
</feature>
<dbReference type="InterPro" id="IPR034335">
    <property type="entry name" value="PGES2_C"/>
</dbReference>
<keyword evidence="4" id="KW-0812">Transmembrane</keyword>
<dbReference type="InterPro" id="IPR034334">
    <property type="entry name" value="PGES2"/>
</dbReference>
<dbReference type="SUPFAM" id="SSF47616">
    <property type="entry name" value="GST C-terminal domain-like"/>
    <property type="match status" value="1"/>
</dbReference>
<dbReference type="Pfam" id="PF00462">
    <property type="entry name" value="Glutaredoxin"/>
    <property type="match status" value="1"/>
</dbReference>
<dbReference type="Gene3D" id="1.20.1050.10">
    <property type="match status" value="1"/>
</dbReference>
<evidence type="ECO:0000313" key="6">
    <source>
        <dbReference type="EnsemblMetazoa" id="SMAR005236-PA"/>
    </source>
</evidence>
<dbReference type="InterPro" id="IPR036249">
    <property type="entry name" value="Thioredoxin-like_sf"/>
</dbReference>
<dbReference type="GO" id="GO:0005739">
    <property type="term" value="C:mitochondrion"/>
    <property type="evidence" value="ECO:0007669"/>
    <property type="project" value="TreeGrafter"/>
</dbReference>
<protein>
    <recommendedName>
        <fullName evidence="5">Glutaredoxin domain-containing protein</fullName>
    </recommendedName>
</protein>
<dbReference type="SFLD" id="SFLDG01182">
    <property type="entry name" value="Prostaglandin_E_synthase_like"/>
    <property type="match status" value="1"/>
</dbReference>
<dbReference type="PANTHER" id="PTHR12782">
    <property type="entry name" value="MICROSOMAL PROSTAGLANDIN E SYNTHASE-2"/>
    <property type="match status" value="1"/>
</dbReference>
<dbReference type="GO" id="GO:0050220">
    <property type="term" value="F:prostaglandin-E synthase activity"/>
    <property type="evidence" value="ECO:0007669"/>
    <property type="project" value="InterPro"/>
</dbReference>
<name>T1IVN5_STRMM</name>
<dbReference type="GO" id="GO:0001516">
    <property type="term" value="P:prostaglandin biosynthetic process"/>
    <property type="evidence" value="ECO:0007669"/>
    <property type="project" value="UniProtKB-UniPathway"/>
</dbReference>
<dbReference type="PROSITE" id="PS51354">
    <property type="entry name" value="GLUTAREDOXIN_2"/>
    <property type="match status" value="1"/>
</dbReference>
<dbReference type="STRING" id="126957.T1IVN5"/>
<keyword evidence="4" id="KW-1133">Transmembrane helix</keyword>
<comment type="function">
    <text evidence="1">Has a glutathione-disulfide oxidoreductase activity in the presence of NADPH and glutathione reductase. Reduces low molecular weight disulfides and proteins.</text>
</comment>
<dbReference type="PANTHER" id="PTHR12782:SF5">
    <property type="entry name" value="PROSTAGLANDIN E SYNTHASE 2"/>
    <property type="match status" value="1"/>
</dbReference>
<organism evidence="6 7">
    <name type="scientific">Strigamia maritima</name>
    <name type="common">European centipede</name>
    <name type="synonym">Geophilus maritimus</name>
    <dbReference type="NCBI Taxonomy" id="126957"/>
    <lineage>
        <taxon>Eukaryota</taxon>
        <taxon>Metazoa</taxon>
        <taxon>Ecdysozoa</taxon>
        <taxon>Arthropoda</taxon>
        <taxon>Myriapoda</taxon>
        <taxon>Chilopoda</taxon>
        <taxon>Pleurostigmophora</taxon>
        <taxon>Geophilomorpha</taxon>
        <taxon>Linotaeniidae</taxon>
        <taxon>Strigamia</taxon>
    </lineage>
</organism>
<dbReference type="AlphaFoldDB" id="T1IVN5"/>